<dbReference type="AlphaFoldDB" id="A0A8H8DGX7"/>
<comment type="caution">
    <text evidence="2">The sequence shown here is derived from an EMBL/GenBank/DDBJ whole genome shotgun (WGS) entry which is preliminary data.</text>
</comment>
<dbReference type="Gene3D" id="1.20.1270.60">
    <property type="entry name" value="Arfaptin homology (AH) domain/BAR domain"/>
    <property type="match status" value="1"/>
</dbReference>
<sequence>MLWPLRSKKPAGSPIGSPVEAQQPASPPSLAGDRSDALSASEEPNRGAAPLDGASKPRFVPAVEKEGTMNFQLYTDITRSAEELAGALENLANAADNFAYTYGTLSNVKRTGGDLQFDDEGNLAVMIDFARTLSEANHNLASTLQRSFAAPLKKDYNACSTIAKSTIQGNDKKMASVVKEMRLLEAKSFRERRKKDRTKYENSVWQLRMMGAEVQELHIEKETKADELARASLPLILNNSQAGVVAVAEHYVPFANAILKLLTRGR</sequence>
<keyword evidence="3" id="KW-1185">Reference proteome</keyword>
<evidence type="ECO:0000313" key="2">
    <source>
        <dbReference type="EMBL" id="KAG5458184.1"/>
    </source>
</evidence>
<dbReference type="Proteomes" id="UP000673691">
    <property type="component" value="Unassembled WGS sequence"/>
</dbReference>
<dbReference type="InterPro" id="IPR027267">
    <property type="entry name" value="AH/BAR_dom_sf"/>
</dbReference>
<evidence type="ECO:0000256" key="1">
    <source>
        <dbReference type="SAM" id="MobiDB-lite"/>
    </source>
</evidence>
<reference evidence="2 3" key="1">
    <citation type="journal article" name="Sci. Rep.">
        <title>Genome-scale phylogenetic analyses confirm Olpidium as the closest living zoosporic fungus to the non-flagellated, terrestrial fungi.</title>
        <authorList>
            <person name="Chang Y."/>
            <person name="Rochon D."/>
            <person name="Sekimoto S."/>
            <person name="Wang Y."/>
            <person name="Chovatia M."/>
            <person name="Sandor L."/>
            <person name="Salamov A."/>
            <person name="Grigoriev I.V."/>
            <person name="Stajich J.E."/>
            <person name="Spatafora J.W."/>
        </authorList>
    </citation>
    <scope>NUCLEOTIDE SEQUENCE [LARGE SCALE GENOMIC DNA]</scope>
    <source>
        <strain evidence="2">S191</strain>
    </source>
</reference>
<name>A0A8H8DGX7_9FUNG</name>
<proteinExistence type="predicted"/>
<evidence type="ECO:0008006" key="4">
    <source>
        <dbReference type="Google" id="ProtNLM"/>
    </source>
</evidence>
<organism evidence="2 3">
    <name type="scientific">Olpidium bornovanus</name>
    <dbReference type="NCBI Taxonomy" id="278681"/>
    <lineage>
        <taxon>Eukaryota</taxon>
        <taxon>Fungi</taxon>
        <taxon>Fungi incertae sedis</taxon>
        <taxon>Olpidiomycota</taxon>
        <taxon>Olpidiomycotina</taxon>
        <taxon>Olpidiomycetes</taxon>
        <taxon>Olpidiales</taxon>
        <taxon>Olpidiaceae</taxon>
        <taxon>Olpidium</taxon>
    </lineage>
</organism>
<dbReference type="EMBL" id="JAEFCI010008864">
    <property type="protein sequence ID" value="KAG5458184.1"/>
    <property type="molecule type" value="Genomic_DNA"/>
</dbReference>
<gene>
    <name evidence="2" type="ORF">BJ554DRAFT_1643</name>
</gene>
<protein>
    <recommendedName>
        <fullName evidence="4">BAR domain-containing protein</fullName>
    </recommendedName>
</protein>
<evidence type="ECO:0000313" key="3">
    <source>
        <dbReference type="Proteomes" id="UP000673691"/>
    </source>
</evidence>
<accession>A0A8H8DGX7</accession>
<feature type="region of interest" description="Disordered" evidence="1">
    <location>
        <begin position="1"/>
        <end position="57"/>
    </location>
</feature>